<evidence type="ECO:0000256" key="5">
    <source>
        <dbReference type="SAM" id="MobiDB-lite"/>
    </source>
</evidence>
<keyword evidence="2 6" id="KW-0812">Transmembrane</keyword>
<dbReference type="STRING" id="51028.A0A0N4VJG3"/>
<dbReference type="SUPFAM" id="SSF103473">
    <property type="entry name" value="MFS general substrate transporter"/>
    <property type="match status" value="1"/>
</dbReference>
<dbReference type="EMBL" id="UXUI01010721">
    <property type="protein sequence ID" value="VDD95558.1"/>
    <property type="molecule type" value="Genomic_DNA"/>
</dbReference>
<evidence type="ECO:0000256" key="2">
    <source>
        <dbReference type="ARBA" id="ARBA00022692"/>
    </source>
</evidence>
<gene>
    <name evidence="8" type="ORF">EVEC_LOCUS10309</name>
</gene>
<dbReference type="InterPro" id="IPR020846">
    <property type="entry name" value="MFS_dom"/>
</dbReference>
<dbReference type="PROSITE" id="PS50850">
    <property type="entry name" value="MFS"/>
    <property type="match status" value="1"/>
</dbReference>
<sequence length="479" mass="54519">MFFEINRFHLFVLITWQFSIFFGSQMIFSIFSNYTPRWRCGSKGPFTFDCSVYANCTDIQFEDRMHESAVLEYNMICKNSWKASLFDQVQFFGVLLGTQIYGALSDTYGRKPFAILALGSGILFTFISGLIQKWEYIVASRFVVGLAMGGTVVGVCTFVMEMLLPKQRMALRAFFNWGVARLLMTLICWAFPDWRTSTYVNAAAALPAFLIVVFILPESPTWLLSKGRLSDIEKSDKKIAKVAGIPYVKKERKIPEKSRRLLDVIRIPEYRKRLLVLWMMWFTAALCGYGTDLISNRITGHLYINQVIFSVVIAVSKIILVTYDTLNEKFNRRKLHQYSQAFCCLFFFLTGVLLILGYEGAPIIVCSALGTVFNEYTWDACYLCAVETMPTSMRASSLGSCSFIARFGSLCSPFLSYMTSIWRPATYLVVVVLGIINLIVSCLFLVETKNVNLEEVGETRRTQNEQEMTQMIDDGNTTS</sequence>
<keyword evidence="4 6" id="KW-0472">Membrane</keyword>
<name>A0A0N4VJG3_ENTVE</name>
<evidence type="ECO:0000256" key="3">
    <source>
        <dbReference type="ARBA" id="ARBA00022989"/>
    </source>
</evidence>
<evidence type="ECO:0000313" key="8">
    <source>
        <dbReference type="EMBL" id="VDD95558.1"/>
    </source>
</evidence>
<evidence type="ECO:0000256" key="4">
    <source>
        <dbReference type="ARBA" id="ARBA00023136"/>
    </source>
</evidence>
<dbReference type="PROSITE" id="PS00217">
    <property type="entry name" value="SUGAR_TRANSPORT_2"/>
    <property type="match status" value="1"/>
</dbReference>
<dbReference type="PANTHER" id="PTHR24064">
    <property type="entry name" value="SOLUTE CARRIER FAMILY 22 MEMBER"/>
    <property type="match status" value="1"/>
</dbReference>
<feature type="domain" description="Major facilitator superfamily (MFS) profile" evidence="7">
    <location>
        <begin position="9"/>
        <end position="449"/>
    </location>
</feature>
<accession>A0A0N4VJG3</accession>
<dbReference type="Pfam" id="PF00083">
    <property type="entry name" value="Sugar_tr"/>
    <property type="match status" value="1"/>
</dbReference>
<keyword evidence="9" id="KW-1185">Reference proteome</keyword>
<keyword evidence="3 6" id="KW-1133">Transmembrane helix</keyword>
<feature type="transmembrane region" description="Helical" evidence="6">
    <location>
        <begin position="113"/>
        <end position="131"/>
    </location>
</feature>
<reference evidence="8 9" key="2">
    <citation type="submission" date="2018-10" db="EMBL/GenBank/DDBJ databases">
        <authorList>
            <consortium name="Pathogen Informatics"/>
        </authorList>
    </citation>
    <scope>NUCLEOTIDE SEQUENCE [LARGE SCALE GENOMIC DNA]</scope>
</reference>
<dbReference type="Proteomes" id="UP000274131">
    <property type="component" value="Unassembled WGS sequence"/>
</dbReference>
<dbReference type="GO" id="GO:0016020">
    <property type="term" value="C:membrane"/>
    <property type="evidence" value="ECO:0007669"/>
    <property type="project" value="UniProtKB-SubCell"/>
</dbReference>
<reference evidence="10" key="1">
    <citation type="submission" date="2017-02" db="UniProtKB">
        <authorList>
            <consortium name="WormBaseParasite"/>
        </authorList>
    </citation>
    <scope>IDENTIFICATION</scope>
</reference>
<evidence type="ECO:0000313" key="9">
    <source>
        <dbReference type="Proteomes" id="UP000274131"/>
    </source>
</evidence>
<feature type="transmembrane region" description="Helical" evidence="6">
    <location>
        <begin position="274"/>
        <end position="291"/>
    </location>
</feature>
<dbReference type="InterPro" id="IPR005828">
    <property type="entry name" value="MFS_sugar_transport-like"/>
</dbReference>
<dbReference type="GO" id="GO:0022857">
    <property type="term" value="F:transmembrane transporter activity"/>
    <property type="evidence" value="ECO:0007669"/>
    <property type="project" value="InterPro"/>
</dbReference>
<proteinExistence type="predicted"/>
<organism evidence="10">
    <name type="scientific">Enterobius vermicularis</name>
    <name type="common">Human pinworm</name>
    <dbReference type="NCBI Taxonomy" id="51028"/>
    <lineage>
        <taxon>Eukaryota</taxon>
        <taxon>Metazoa</taxon>
        <taxon>Ecdysozoa</taxon>
        <taxon>Nematoda</taxon>
        <taxon>Chromadorea</taxon>
        <taxon>Rhabditida</taxon>
        <taxon>Spirurina</taxon>
        <taxon>Oxyuridomorpha</taxon>
        <taxon>Oxyuroidea</taxon>
        <taxon>Oxyuridae</taxon>
        <taxon>Enterobius</taxon>
    </lineage>
</organism>
<dbReference type="InterPro" id="IPR005829">
    <property type="entry name" value="Sugar_transporter_CS"/>
</dbReference>
<feature type="transmembrane region" description="Helical" evidence="6">
    <location>
        <begin position="137"/>
        <end position="159"/>
    </location>
</feature>
<comment type="subcellular location">
    <subcellularLocation>
        <location evidence="1">Membrane</location>
        <topology evidence="1">Multi-pass membrane protein</topology>
    </subcellularLocation>
</comment>
<feature type="transmembrane region" description="Helical" evidence="6">
    <location>
        <begin position="425"/>
        <end position="446"/>
    </location>
</feature>
<feature type="transmembrane region" description="Helical" evidence="6">
    <location>
        <begin position="12"/>
        <end position="34"/>
    </location>
</feature>
<dbReference type="AlphaFoldDB" id="A0A0N4VJG3"/>
<dbReference type="InterPro" id="IPR036259">
    <property type="entry name" value="MFS_trans_sf"/>
</dbReference>
<evidence type="ECO:0000259" key="7">
    <source>
        <dbReference type="PROSITE" id="PS50850"/>
    </source>
</evidence>
<feature type="compositionally biased region" description="Polar residues" evidence="5">
    <location>
        <begin position="465"/>
        <end position="479"/>
    </location>
</feature>
<evidence type="ECO:0000256" key="6">
    <source>
        <dbReference type="SAM" id="Phobius"/>
    </source>
</evidence>
<feature type="transmembrane region" description="Helical" evidence="6">
    <location>
        <begin position="171"/>
        <end position="192"/>
    </location>
</feature>
<dbReference type="OrthoDB" id="5296287at2759"/>
<evidence type="ECO:0000313" key="10">
    <source>
        <dbReference type="WBParaSite" id="EVEC_0001098401-mRNA-1"/>
    </source>
</evidence>
<dbReference type="Gene3D" id="1.20.1250.20">
    <property type="entry name" value="MFS general substrate transporter like domains"/>
    <property type="match status" value="1"/>
</dbReference>
<feature type="transmembrane region" description="Helical" evidence="6">
    <location>
        <begin position="338"/>
        <end position="358"/>
    </location>
</feature>
<feature type="transmembrane region" description="Helical" evidence="6">
    <location>
        <begin position="303"/>
        <end position="326"/>
    </location>
</feature>
<dbReference type="WBParaSite" id="EVEC_0001098401-mRNA-1">
    <property type="protein sequence ID" value="EVEC_0001098401-mRNA-1"/>
    <property type="gene ID" value="EVEC_0001098401"/>
</dbReference>
<feature type="transmembrane region" description="Helical" evidence="6">
    <location>
        <begin position="198"/>
        <end position="216"/>
    </location>
</feature>
<evidence type="ECO:0000256" key="1">
    <source>
        <dbReference type="ARBA" id="ARBA00004141"/>
    </source>
</evidence>
<protein>
    <submittedName>
        <fullName evidence="10">MFS domain-containing protein</fullName>
    </submittedName>
</protein>
<feature type="region of interest" description="Disordered" evidence="5">
    <location>
        <begin position="460"/>
        <end position="479"/>
    </location>
</feature>